<keyword evidence="1" id="KW-0732">Signal</keyword>
<dbReference type="EMBL" id="CM031815">
    <property type="protein sequence ID" value="KAG6649261.1"/>
    <property type="molecule type" value="Genomic_DNA"/>
</dbReference>
<sequence length="112" mass="12593">MRSSRIVFLSCLLSTAFYFCSPTLITTSSSFIELPAGRPSVRKLSMLSPYDKHKYHKIGEDQIKGSSTVAEGSMALKRTRSGQDNLDHEFVYHIDYHGVTTHPTPTPRHPKP</sequence>
<dbReference type="Proteomes" id="UP000811609">
    <property type="component" value="Chromosome 7"/>
</dbReference>
<comment type="caution">
    <text evidence="2">The sequence shown here is derived from an EMBL/GenBank/DDBJ whole genome shotgun (WGS) entry which is preliminary data.</text>
</comment>
<evidence type="ECO:0000256" key="1">
    <source>
        <dbReference type="SAM" id="SignalP"/>
    </source>
</evidence>
<evidence type="ECO:0008006" key="5">
    <source>
        <dbReference type="Google" id="ProtNLM"/>
    </source>
</evidence>
<name>A0A8T1Q4P7_CARIL</name>
<dbReference type="EMBL" id="CM031831">
    <property type="protein sequence ID" value="KAG6705948.1"/>
    <property type="molecule type" value="Genomic_DNA"/>
</dbReference>
<dbReference type="Proteomes" id="UP000811246">
    <property type="component" value="Chromosome 7"/>
</dbReference>
<feature type="chain" id="PRO_5035802563" description="Transmembrane protein" evidence="1">
    <location>
        <begin position="23"/>
        <end position="112"/>
    </location>
</feature>
<keyword evidence="4" id="KW-1185">Reference proteome</keyword>
<feature type="signal peptide" evidence="1">
    <location>
        <begin position="1"/>
        <end position="22"/>
    </location>
</feature>
<dbReference type="AlphaFoldDB" id="A0A8T1Q4P7"/>
<accession>A0A8T1Q4P7</accession>
<evidence type="ECO:0000313" key="3">
    <source>
        <dbReference type="EMBL" id="KAG6705948.1"/>
    </source>
</evidence>
<reference evidence="3" key="2">
    <citation type="submission" date="2021-01" db="EMBL/GenBank/DDBJ databases">
        <authorList>
            <person name="Lovell J.T."/>
            <person name="Bentley N."/>
            <person name="Bhattarai G."/>
            <person name="Jenkins J.W."/>
            <person name="Sreedasyam A."/>
            <person name="Alarcon Y."/>
            <person name="Bock C."/>
            <person name="Boston L."/>
            <person name="Carlson J."/>
            <person name="Cervantes K."/>
            <person name="Clermont K."/>
            <person name="Krom N."/>
            <person name="Kubenka K."/>
            <person name="Mamidi S."/>
            <person name="Mattison C."/>
            <person name="Monteros M."/>
            <person name="Pisani C."/>
            <person name="Plott C."/>
            <person name="Rajasekar S."/>
            <person name="Rhein H.S."/>
            <person name="Rohla C."/>
            <person name="Song M."/>
            <person name="Hilaire R.S."/>
            <person name="Shu S."/>
            <person name="Wells L."/>
            <person name="Wang X."/>
            <person name="Webber J."/>
            <person name="Heerema R.J."/>
            <person name="Klein P."/>
            <person name="Conner P."/>
            <person name="Grauke L."/>
            <person name="Grimwood J."/>
            <person name="Schmutz J."/>
            <person name="Randall J.J."/>
        </authorList>
    </citation>
    <scope>NUCLEOTIDE SEQUENCE</scope>
    <source>
        <tissue evidence="3">Leaf</tissue>
    </source>
</reference>
<proteinExistence type="predicted"/>
<protein>
    <recommendedName>
        <fullName evidence="5">Transmembrane protein</fullName>
    </recommendedName>
</protein>
<evidence type="ECO:0000313" key="2">
    <source>
        <dbReference type="EMBL" id="KAG6649261.1"/>
    </source>
</evidence>
<organism evidence="2 4">
    <name type="scientific">Carya illinoinensis</name>
    <name type="common">Pecan</name>
    <dbReference type="NCBI Taxonomy" id="32201"/>
    <lineage>
        <taxon>Eukaryota</taxon>
        <taxon>Viridiplantae</taxon>
        <taxon>Streptophyta</taxon>
        <taxon>Embryophyta</taxon>
        <taxon>Tracheophyta</taxon>
        <taxon>Spermatophyta</taxon>
        <taxon>Magnoliopsida</taxon>
        <taxon>eudicotyledons</taxon>
        <taxon>Gunneridae</taxon>
        <taxon>Pentapetalae</taxon>
        <taxon>rosids</taxon>
        <taxon>fabids</taxon>
        <taxon>Fagales</taxon>
        <taxon>Juglandaceae</taxon>
        <taxon>Carya</taxon>
    </lineage>
</organism>
<gene>
    <name evidence="2" type="ORF">CIPAW_07G200200</name>
    <name evidence="3" type="ORF">I3842_07G202900</name>
</gene>
<reference evidence="2" key="1">
    <citation type="submission" date="2020-12" db="EMBL/GenBank/DDBJ databases">
        <title>WGS assembly of Carya illinoinensis cv. Pawnee.</title>
        <authorList>
            <person name="Platts A."/>
            <person name="Shu S."/>
            <person name="Wright S."/>
            <person name="Barry K."/>
            <person name="Edger P."/>
            <person name="Pires J.C."/>
            <person name="Schmutz J."/>
        </authorList>
    </citation>
    <scope>NUCLEOTIDE SEQUENCE</scope>
    <source>
        <tissue evidence="2">Leaf</tissue>
    </source>
</reference>
<evidence type="ECO:0000313" key="4">
    <source>
        <dbReference type="Proteomes" id="UP000811609"/>
    </source>
</evidence>